<proteinExistence type="predicted"/>
<evidence type="ECO:0000256" key="1">
    <source>
        <dbReference type="ARBA" id="ARBA00022801"/>
    </source>
</evidence>
<dbReference type="InterPro" id="IPR029052">
    <property type="entry name" value="Metallo-depent_PP-like"/>
</dbReference>
<reference evidence="5" key="1">
    <citation type="submission" date="2021-02" db="EMBL/GenBank/DDBJ databases">
        <authorList>
            <person name="Dougan E. K."/>
            <person name="Rhodes N."/>
            <person name="Thang M."/>
            <person name="Chan C."/>
        </authorList>
    </citation>
    <scope>NUCLEOTIDE SEQUENCE</scope>
</reference>
<name>A0A813DTK8_POLGL</name>
<comment type="caution">
    <text evidence="5">The sequence shown here is derived from an EMBL/GenBank/DDBJ whole genome shotgun (WGS) entry which is preliminary data.</text>
</comment>
<organism evidence="5 6">
    <name type="scientific">Polarella glacialis</name>
    <name type="common">Dinoflagellate</name>
    <dbReference type="NCBI Taxonomy" id="89957"/>
    <lineage>
        <taxon>Eukaryota</taxon>
        <taxon>Sar</taxon>
        <taxon>Alveolata</taxon>
        <taxon>Dinophyceae</taxon>
        <taxon>Suessiales</taxon>
        <taxon>Suessiaceae</taxon>
        <taxon>Polarella</taxon>
    </lineage>
</organism>
<feature type="chain" id="PRO_5032276035" description="Calcineurin-like phosphoesterase domain-containing protein" evidence="3">
    <location>
        <begin position="31"/>
        <end position="530"/>
    </location>
</feature>
<dbReference type="Proteomes" id="UP000654075">
    <property type="component" value="Unassembled WGS sequence"/>
</dbReference>
<protein>
    <recommendedName>
        <fullName evidence="4">Calcineurin-like phosphoesterase domain-containing protein</fullName>
    </recommendedName>
</protein>
<keyword evidence="6" id="KW-1185">Reference proteome</keyword>
<dbReference type="OrthoDB" id="440506at2759"/>
<sequence>MPVGRPLSARSGFSAYLFLLTLDLIGTSSSTELEGFAEDDPCLQEGSGECSASWLQLKARRKGVKSFVWLSDIHADPYYGTDLQQCRNTSTSEHANGMLTCDPPYDLFKSAAAAAAAAAPSAEFVLFTGDFVRHKQDLMPDPYSNVTHIIERVSREVAAAFPELVRKSRIVIGALGNDDSPANYELNLTTENASNPWLRNAAEAMTKGGVLGHQFNTSAYNYGGYFAQQQGPLTILTINTIIYCVNHVPKSDPLPDDPFFQFRWLKQQLEKAAELKRPVWIVGHVPPGLETYGYTELWWPQYLVLYRDLVSHPLLAPWVAAQLFGHVHADEFRLLPGSIQGAGPILLSGALSPVYRTFPSFRIVDYDSATGRLLNYRVYYTNLSSTAAGSEPRWMLGYNLTGSYPSLGAGGGGSHGLTQSAYEALATNLQKGGTEFTTYASWYKTLVPNDLERCGQLNETSKHHCIGQYICGLHVYTQTEFNECAKSLYANKECSAVLGTQLGLESRYEPARHDHWCKVLQTEDFVGFGV</sequence>
<dbReference type="PANTHER" id="PTHR10340:SF57">
    <property type="entry name" value="METALLOPHOS DOMAIN-CONTAINING PROTEIN"/>
    <property type="match status" value="1"/>
</dbReference>
<gene>
    <name evidence="5" type="ORF">PGLA1383_LOCUS10680</name>
</gene>
<dbReference type="PANTHER" id="PTHR10340">
    <property type="entry name" value="SPHINGOMYELIN PHOSPHODIESTERASE"/>
    <property type="match status" value="1"/>
</dbReference>
<dbReference type="EMBL" id="CAJNNV010005400">
    <property type="protein sequence ID" value="CAE8592021.1"/>
    <property type="molecule type" value="Genomic_DNA"/>
</dbReference>
<evidence type="ECO:0000259" key="4">
    <source>
        <dbReference type="Pfam" id="PF00149"/>
    </source>
</evidence>
<feature type="domain" description="Calcineurin-like phosphoesterase" evidence="4">
    <location>
        <begin position="67"/>
        <end position="329"/>
    </location>
</feature>
<evidence type="ECO:0000313" key="5">
    <source>
        <dbReference type="EMBL" id="CAE8592021.1"/>
    </source>
</evidence>
<keyword evidence="1" id="KW-0378">Hydrolase</keyword>
<evidence type="ECO:0000256" key="2">
    <source>
        <dbReference type="ARBA" id="ARBA00023180"/>
    </source>
</evidence>
<dbReference type="OMA" id="GNFWHIT"/>
<keyword evidence="2" id="KW-0325">Glycoprotein</keyword>
<feature type="signal peptide" evidence="3">
    <location>
        <begin position="1"/>
        <end position="30"/>
    </location>
</feature>
<evidence type="ECO:0000313" key="6">
    <source>
        <dbReference type="Proteomes" id="UP000654075"/>
    </source>
</evidence>
<evidence type="ECO:0000256" key="3">
    <source>
        <dbReference type="SAM" id="SignalP"/>
    </source>
</evidence>
<dbReference type="Gene3D" id="3.60.21.10">
    <property type="match status" value="1"/>
</dbReference>
<keyword evidence="3" id="KW-0732">Signal</keyword>
<accession>A0A813DTK8</accession>
<dbReference type="GO" id="GO:0016787">
    <property type="term" value="F:hydrolase activity"/>
    <property type="evidence" value="ECO:0007669"/>
    <property type="project" value="UniProtKB-KW"/>
</dbReference>
<dbReference type="InterPro" id="IPR004843">
    <property type="entry name" value="Calcineurin-like_PHP"/>
</dbReference>
<dbReference type="AlphaFoldDB" id="A0A813DTK8"/>
<dbReference type="SUPFAM" id="SSF56300">
    <property type="entry name" value="Metallo-dependent phosphatases"/>
    <property type="match status" value="1"/>
</dbReference>
<dbReference type="Pfam" id="PF00149">
    <property type="entry name" value="Metallophos"/>
    <property type="match status" value="1"/>
</dbReference>